<dbReference type="Proteomes" id="UP000324222">
    <property type="component" value="Unassembled WGS sequence"/>
</dbReference>
<keyword evidence="3" id="KW-1185">Reference proteome</keyword>
<gene>
    <name evidence="2" type="ORF">E2C01_089671</name>
</gene>
<evidence type="ECO:0000256" key="1">
    <source>
        <dbReference type="SAM" id="MobiDB-lite"/>
    </source>
</evidence>
<protein>
    <submittedName>
        <fullName evidence="2">Uncharacterized protein</fullName>
    </submittedName>
</protein>
<reference evidence="2 3" key="1">
    <citation type="submission" date="2019-05" db="EMBL/GenBank/DDBJ databases">
        <title>Another draft genome of Portunus trituberculatus and its Hox gene families provides insights of decapod evolution.</title>
        <authorList>
            <person name="Jeong J.-H."/>
            <person name="Song I."/>
            <person name="Kim S."/>
            <person name="Choi T."/>
            <person name="Kim D."/>
            <person name="Ryu S."/>
            <person name="Kim W."/>
        </authorList>
    </citation>
    <scope>NUCLEOTIDE SEQUENCE [LARGE SCALE GENOMIC DNA]</scope>
    <source>
        <tissue evidence="2">Muscle</tissue>
    </source>
</reference>
<name>A0A5B7JCN7_PORTR</name>
<evidence type="ECO:0000313" key="3">
    <source>
        <dbReference type="Proteomes" id="UP000324222"/>
    </source>
</evidence>
<accession>A0A5B7JCN7</accession>
<dbReference type="AlphaFoldDB" id="A0A5B7JCN7"/>
<proteinExistence type="predicted"/>
<comment type="caution">
    <text evidence="2">The sequence shown here is derived from an EMBL/GenBank/DDBJ whole genome shotgun (WGS) entry which is preliminary data.</text>
</comment>
<organism evidence="2 3">
    <name type="scientific">Portunus trituberculatus</name>
    <name type="common">Swimming crab</name>
    <name type="synonym">Neptunus trituberculatus</name>
    <dbReference type="NCBI Taxonomy" id="210409"/>
    <lineage>
        <taxon>Eukaryota</taxon>
        <taxon>Metazoa</taxon>
        <taxon>Ecdysozoa</taxon>
        <taxon>Arthropoda</taxon>
        <taxon>Crustacea</taxon>
        <taxon>Multicrustacea</taxon>
        <taxon>Malacostraca</taxon>
        <taxon>Eumalacostraca</taxon>
        <taxon>Eucarida</taxon>
        <taxon>Decapoda</taxon>
        <taxon>Pleocyemata</taxon>
        <taxon>Brachyura</taxon>
        <taxon>Eubrachyura</taxon>
        <taxon>Portunoidea</taxon>
        <taxon>Portunidae</taxon>
        <taxon>Portuninae</taxon>
        <taxon>Portunus</taxon>
    </lineage>
</organism>
<evidence type="ECO:0000313" key="2">
    <source>
        <dbReference type="EMBL" id="MPC94500.1"/>
    </source>
</evidence>
<sequence length="60" mass="6725">MLNGIVSSTQSHRRLPAPEVLAKRASPARKLTRNNDTPVSAIQHGNIFMQITEKKKQEKT</sequence>
<feature type="region of interest" description="Disordered" evidence="1">
    <location>
        <begin position="1"/>
        <end position="43"/>
    </location>
</feature>
<feature type="compositionally biased region" description="Polar residues" evidence="1">
    <location>
        <begin position="1"/>
        <end position="10"/>
    </location>
</feature>
<dbReference type="EMBL" id="VSRR010098807">
    <property type="protein sequence ID" value="MPC94500.1"/>
    <property type="molecule type" value="Genomic_DNA"/>
</dbReference>